<feature type="transmembrane region" description="Helical" evidence="6">
    <location>
        <begin position="96"/>
        <end position="114"/>
    </location>
</feature>
<evidence type="ECO:0000313" key="9">
    <source>
        <dbReference type="Proteomes" id="UP000324585"/>
    </source>
</evidence>
<reference evidence="9" key="1">
    <citation type="journal article" date="2019" name="Nat. Commun.">
        <title>Expansion of phycobilisome linker gene families in mesophilic red algae.</title>
        <authorList>
            <person name="Lee J."/>
            <person name="Kim D."/>
            <person name="Bhattacharya D."/>
            <person name="Yoon H.S."/>
        </authorList>
    </citation>
    <scope>NUCLEOTIDE SEQUENCE [LARGE SCALE GENOMIC DNA]</scope>
    <source>
        <strain evidence="9">CCMP 1328</strain>
    </source>
</reference>
<evidence type="ECO:0000256" key="5">
    <source>
        <dbReference type="ARBA" id="ARBA00023136"/>
    </source>
</evidence>
<dbReference type="Gene3D" id="1.20.144.10">
    <property type="entry name" value="Phosphatidic acid phosphatase type 2/haloperoxidase"/>
    <property type="match status" value="1"/>
</dbReference>
<dbReference type="GO" id="GO:0046839">
    <property type="term" value="P:phospholipid dephosphorylation"/>
    <property type="evidence" value="ECO:0007669"/>
    <property type="project" value="TreeGrafter"/>
</dbReference>
<name>A0A5J4Z065_PORPP</name>
<sequence length="304" mass="33208">MSGATPRGMEERGSAGAHGLTYCEICWARPAGGGSRVARALRMVGELDALTLGVAMVVLVYVATTVRDPVVRPLMMMDVTRFAAKAEPEQVHVAEMYTLAFALVALIPTVEVLLRPRGRSVAHAFLLGLRQVSSYLTAGMLSVATTEASKATVGWMRPDFASRCFGPDALPIKEFSPRVITSDADCLFQQSLRDGRKSFPSGHSSFGFFFGTWVCVYLIHISTRFAMRRNMVANALQCIALVPLVYATWVACTRIVDNRHFPADVAMGSLIGIFCSALLHFRTLSIITETCPDAKTRADNIYFV</sequence>
<keyword evidence="5 6" id="KW-0472">Membrane</keyword>
<organism evidence="8 9">
    <name type="scientific">Porphyridium purpureum</name>
    <name type="common">Red alga</name>
    <name type="synonym">Porphyridium cruentum</name>
    <dbReference type="NCBI Taxonomy" id="35688"/>
    <lineage>
        <taxon>Eukaryota</taxon>
        <taxon>Rhodophyta</taxon>
        <taxon>Bangiophyceae</taxon>
        <taxon>Porphyridiales</taxon>
        <taxon>Porphyridiaceae</taxon>
        <taxon>Porphyridium</taxon>
    </lineage>
</organism>
<keyword evidence="4 6" id="KW-1133">Transmembrane helix</keyword>
<dbReference type="InterPro" id="IPR043216">
    <property type="entry name" value="PAP-like"/>
</dbReference>
<evidence type="ECO:0000313" key="8">
    <source>
        <dbReference type="EMBL" id="KAA8497271.1"/>
    </source>
</evidence>
<dbReference type="EMBL" id="VRMN01000002">
    <property type="protein sequence ID" value="KAA8497271.1"/>
    <property type="molecule type" value="Genomic_DNA"/>
</dbReference>
<keyword evidence="3 6" id="KW-0812">Transmembrane</keyword>
<dbReference type="InterPro" id="IPR000326">
    <property type="entry name" value="PAP2/HPO"/>
</dbReference>
<feature type="transmembrane region" description="Helical" evidence="6">
    <location>
        <begin position="206"/>
        <end position="225"/>
    </location>
</feature>
<feature type="domain" description="Phosphatidic acid phosphatase type 2/haloperoxidase" evidence="7">
    <location>
        <begin position="131"/>
        <end position="280"/>
    </location>
</feature>
<evidence type="ECO:0000256" key="4">
    <source>
        <dbReference type="ARBA" id="ARBA00022989"/>
    </source>
</evidence>
<dbReference type="PANTHER" id="PTHR10165:SF35">
    <property type="entry name" value="RE23632P"/>
    <property type="match status" value="1"/>
</dbReference>
<evidence type="ECO:0000259" key="7">
    <source>
        <dbReference type="SMART" id="SM00014"/>
    </source>
</evidence>
<dbReference type="GO" id="GO:0006644">
    <property type="term" value="P:phospholipid metabolic process"/>
    <property type="evidence" value="ECO:0007669"/>
    <property type="project" value="InterPro"/>
</dbReference>
<dbReference type="OrthoDB" id="10030083at2759"/>
<evidence type="ECO:0000256" key="3">
    <source>
        <dbReference type="ARBA" id="ARBA00022692"/>
    </source>
</evidence>
<comment type="subcellular location">
    <subcellularLocation>
        <location evidence="1">Membrane</location>
        <topology evidence="1">Multi-pass membrane protein</topology>
    </subcellularLocation>
</comment>
<protein>
    <submittedName>
        <fullName evidence="8">Putative diacylglycerol pyrophosphate phosphatase 1</fullName>
    </submittedName>
</protein>
<proteinExistence type="inferred from homology"/>
<dbReference type="PANTHER" id="PTHR10165">
    <property type="entry name" value="LIPID PHOSPHATE PHOSPHATASE"/>
    <property type="match status" value="1"/>
</dbReference>
<feature type="transmembrane region" description="Helical" evidence="6">
    <location>
        <begin position="261"/>
        <end position="281"/>
    </location>
</feature>
<evidence type="ECO:0000256" key="2">
    <source>
        <dbReference type="ARBA" id="ARBA00008816"/>
    </source>
</evidence>
<evidence type="ECO:0000256" key="6">
    <source>
        <dbReference type="SAM" id="Phobius"/>
    </source>
</evidence>
<feature type="transmembrane region" description="Helical" evidence="6">
    <location>
        <begin position="49"/>
        <end position="66"/>
    </location>
</feature>
<dbReference type="InterPro" id="IPR036938">
    <property type="entry name" value="PAP2/HPO_sf"/>
</dbReference>
<comment type="caution">
    <text evidence="8">The sequence shown here is derived from an EMBL/GenBank/DDBJ whole genome shotgun (WGS) entry which is preliminary data.</text>
</comment>
<dbReference type="GO" id="GO:0016020">
    <property type="term" value="C:membrane"/>
    <property type="evidence" value="ECO:0007669"/>
    <property type="project" value="UniProtKB-SubCell"/>
</dbReference>
<comment type="similarity">
    <text evidence="2">Belongs to the PA-phosphatase related phosphoesterase family.</text>
</comment>
<feature type="transmembrane region" description="Helical" evidence="6">
    <location>
        <begin position="231"/>
        <end position="249"/>
    </location>
</feature>
<dbReference type="Pfam" id="PF01569">
    <property type="entry name" value="PAP2"/>
    <property type="match status" value="1"/>
</dbReference>
<gene>
    <name evidence="8" type="ORF">FVE85_1000</name>
</gene>
<dbReference type="SMART" id="SM00014">
    <property type="entry name" value="acidPPc"/>
    <property type="match status" value="1"/>
</dbReference>
<dbReference type="SUPFAM" id="SSF48317">
    <property type="entry name" value="Acid phosphatase/Vanadium-dependent haloperoxidase"/>
    <property type="match status" value="1"/>
</dbReference>
<keyword evidence="9" id="KW-1185">Reference proteome</keyword>
<dbReference type="AlphaFoldDB" id="A0A5J4Z065"/>
<dbReference type="Proteomes" id="UP000324585">
    <property type="component" value="Unassembled WGS sequence"/>
</dbReference>
<evidence type="ECO:0000256" key="1">
    <source>
        <dbReference type="ARBA" id="ARBA00004141"/>
    </source>
</evidence>
<dbReference type="GO" id="GO:0008195">
    <property type="term" value="F:phosphatidate phosphatase activity"/>
    <property type="evidence" value="ECO:0007669"/>
    <property type="project" value="TreeGrafter"/>
</dbReference>
<accession>A0A5J4Z065</accession>